<name>A0A517U225_9BACT</name>
<gene>
    <name evidence="4" type="primary">btrV</name>
    <name evidence="4" type="ORF">I41_38570</name>
</gene>
<dbReference type="AlphaFoldDB" id="A0A517U225"/>
<dbReference type="PROSITE" id="PS50801">
    <property type="entry name" value="STAS"/>
    <property type="match status" value="1"/>
</dbReference>
<dbReference type="PANTHER" id="PTHR33495:SF14">
    <property type="entry name" value="ANTI-SIGMA FACTOR ANTAGONIST"/>
    <property type="match status" value="1"/>
</dbReference>
<proteinExistence type="inferred from homology"/>
<sequence>MVFSQPAKPTHPTAVSDSMSSLAYETYGDVLIATFNGAITRRNAPSYQEELSAAFESARSIVVDLTEIDDVPEAGFRMLLQLYHQASCRGGEIALVGLNRDLRATVDATGFSEFFVLCETLDEAIERLCYESAGHASLR</sequence>
<evidence type="ECO:0000313" key="4">
    <source>
        <dbReference type="EMBL" id="QDT74660.1"/>
    </source>
</evidence>
<keyword evidence="5" id="KW-1185">Reference proteome</keyword>
<protein>
    <recommendedName>
        <fullName evidence="2">Anti-sigma factor antagonist</fullName>
    </recommendedName>
</protein>
<dbReference type="OrthoDB" id="9794628at2"/>
<comment type="similarity">
    <text evidence="1 2">Belongs to the anti-sigma-factor antagonist family.</text>
</comment>
<accession>A0A517U225</accession>
<dbReference type="KEGG" id="llh:I41_38570"/>
<evidence type="ECO:0000313" key="5">
    <source>
        <dbReference type="Proteomes" id="UP000317909"/>
    </source>
</evidence>
<evidence type="ECO:0000256" key="2">
    <source>
        <dbReference type="RuleBase" id="RU003749"/>
    </source>
</evidence>
<dbReference type="NCBIfam" id="TIGR00377">
    <property type="entry name" value="ant_ant_sig"/>
    <property type="match status" value="1"/>
</dbReference>
<dbReference type="Pfam" id="PF01740">
    <property type="entry name" value="STAS"/>
    <property type="match status" value="1"/>
</dbReference>
<dbReference type="InterPro" id="IPR036513">
    <property type="entry name" value="STAS_dom_sf"/>
</dbReference>
<reference evidence="4 5" key="1">
    <citation type="submission" date="2019-02" db="EMBL/GenBank/DDBJ databases">
        <title>Deep-cultivation of Planctomycetes and their phenomic and genomic characterization uncovers novel biology.</title>
        <authorList>
            <person name="Wiegand S."/>
            <person name="Jogler M."/>
            <person name="Boedeker C."/>
            <person name="Pinto D."/>
            <person name="Vollmers J."/>
            <person name="Rivas-Marin E."/>
            <person name="Kohn T."/>
            <person name="Peeters S.H."/>
            <person name="Heuer A."/>
            <person name="Rast P."/>
            <person name="Oberbeckmann S."/>
            <person name="Bunk B."/>
            <person name="Jeske O."/>
            <person name="Meyerdierks A."/>
            <person name="Storesund J.E."/>
            <person name="Kallscheuer N."/>
            <person name="Luecker S."/>
            <person name="Lage O.M."/>
            <person name="Pohl T."/>
            <person name="Merkel B.J."/>
            <person name="Hornburger P."/>
            <person name="Mueller R.-W."/>
            <person name="Bruemmer F."/>
            <person name="Labrenz M."/>
            <person name="Spormann A.M."/>
            <person name="Op den Camp H."/>
            <person name="Overmann J."/>
            <person name="Amann R."/>
            <person name="Jetten M.S.M."/>
            <person name="Mascher T."/>
            <person name="Medema M.H."/>
            <person name="Devos D.P."/>
            <person name="Kaster A.-K."/>
            <person name="Ovreas L."/>
            <person name="Rohde M."/>
            <person name="Galperin M.Y."/>
            <person name="Jogler C."/>
        </authorList>
    </citation>
    <scope>NUCLEOTIDE SEQUENCE [LARGE SCALE GENOMIC DNA]</scope>
    <source>
        <strain evidence="4 5">I41</strain>
    </source>
</reference>
<evidence type="ECO:0000259" key="3">
    <source>
        <dbReference type="PROSITE" id="PS50801"/>
    </source>
</evidence>
<dbReference type="SUPFAM" id="SSF52091">
    <property type="entry name" value="SpoIIaa-like"/>
    <property type="match status" value="1"/>
</dbReference>
<dbReference type="InterPro" id="IPR003658">
    <property type="entry name" value="Anti-sigma_ant"/>
</dbReference>
<dbReference type="InterPro" id="IPR002645">
    <property type="entry name" value="STAS_dom"/>
</dbReference>
<evidence type="ECO:0000256" key="1">
    <source>
        <dbReference type="ARBA" id="ARBA00009013"/>
    </source>
</evidence>
<dbReference type="CDD" id="cd07043">
    <property type="entry name" value="STAS_anti-anti-sigma_factors"/>
    <property type="match status" value="1"/>
</dbReference>
<organism evidence="4 5">
    <name type="scientific">Lacipirellula limnantheis</name>
    <dbReference type="NCBI Taxonomy" id="2528024"/>
    <lineage>
        <taxon>Bacteria</taxon>
        <taxon>Pseudomonadati</taxon>
        <taxon>Planctomycetota</taxon>
        <taxon>Planctomycetia</taxon>
        <taxon>Pirellulales</taxon>
        <taxon>Lacipirellulaceae</taxon>
        <taxon>Lacipirellula</taxon>
    </lineage>
</organism>
<dbReference type="Proteomes" id="UP000317909">
    <property type="component" value="Chromosome"/>
</dbReference>
<dbReference type="PANTHER" id="PTHR33495">
    <property type="entry name" value="ANTI-SIGMA FACTOR ANTAGONIST TM_1081-RELATED-RELATED"/>
    <property type="match status" value="1"/>
</dbReference>
<feature type="domain" description="STAS" evidence="3">
    <location>
        <begin position="20"/>
        <end position="128"/>
    </location>
</feature>
<dbReference type="GO" id="GO:0043856">
    <property type="term" value="F:anti-sigma factor antagonist activity"/>
    <property type="evidence" value="ECO:0007669"/>
    <property type="project" value="InterPro"/>
</dbReference>
<dbReference type="Gene3D" id="3.30.750.24">
    <property type="entry name" value="STAS domain"/>
    <property type="match status" value="1"/>
</dbReference>
<dbReference type="EMBL" id="CP036339">
    <property type="protein sequence ID" value="QDT74660.1"/>
    <property type="molecule type" value="Genomic_DNA"/>
</dbReference>